<feature type="region of interest" description="Disordered" evidence="1">
    <location>
        <begin position="1"/>
        <end position="34"/>
    </location>
</feature>
<protein>
    <submittedName>
        <fullName evidence="2">Uncharacterized protein</fullName>
    </submittedName>
</protein>
<sequence>PDAVLRSSTPDNRLCKGASRSHPHHLFPTTSSSLTTNPSSQLDILGHNGYTLGVNGTQISILKKSNKPLLAMQAQHDSGNADQSATTAQFFVISYLEVLSNFTNQPLEGEFPDQKLGTLLTLVASCFLGAFPPVDLRAVCFVRAICVHIQRKAESKTSKCKQTTRPFLPLIIA</sequence>
<gene>
    <name evidence="2" type="ORF">CR513_38532</name>
</gene>
<evidence type="ECO:0000313" key="2">
    <source>
        <dbReference type="EMBL" id="RDX80857.1"/>
    </source>
</evidence>
<feature type="compositionally biased region" description="Polar residues" evidence="1">
    <location>
        <begin position="1"/>
        <end position="11"/>
    </location>
</feature>
<proteinExistence type="predicted"/>
<feature type="non-terminal residue" evidence="2">
    <location>
        <position position="1"/>
    </location>
</feature>
<keyword evidence="3" id="KW-1185">Reference proteome</keyword>
<comment type="caution">
    <text evidence="2">The sequence shown here is derived from an EMBL/GenBank/DDBJ whole genome shotgun (WGS) entry which is preliminary data.</text>
</comment>
<dbReference type="Proteomes" id="UP000257109">
    <property type="component" value="Unassembled WGS sequence"/>
</dbReference>
<evidence type="ECO:0000313" key="3">
    <source>
        <dbReference type="Proteomes" id="UP000257109"/>
    </source>
</evidence>
<dbReference type="AlphaFoldDB" id="A0A371FR94"/>
<organism evidence="2 3">
    <name type="scientific">Mucuna pruriens</name>
    <name type="common">Velvet bean</name>
    <name type="synonym">Dolichos pruriens</name>
    <dbReference type="NCBI Taxonomy" id="157652"/>
    <lineage>
        <taxon>Eukaryota</taxon>
        <taxon>Viridiplantae</taxon>
        <taxon>Streptophyta</taxon>
        <taxon>Embryophyta</taxon>
        <taxon>Tracheophyta</taxon>
        <taxon>Spermatophyta</taxon>
        <taxon>Magnoliopsida</taxon>
        <taxon>eudicotyledons</taxon>
        <taxon>Gunneridae</taxon>
        <taxon>Pentapetalae</taxon>
        <taxon>rosids</taxon>
        <taxon>fabids</taxon>
        <taxon>Fabales</taxon>
        <taxon>Fabaceae</taxon>
        <taxon>Papilionoideae</taxon>
        <taxon>50 kb inversion clade</taxon>
        <taxon>NPAAA clade</taxon>
        <taxon>indigoferoid/millettioid clade</taxon>
        <taxon>Phaseoleae</taxon>
        <taxon>Mucuna</taxon>
    </lineage>
</organism>
<reference evidence="2" key="1">
    <citation type="submission" date="2018-05" db="EMBL/GenBank/DDBJ databases">
        <title>Draft genome of Mucuna pruriens seed.</title>
        <authorList>
            <person name="Nnadi N.E."/>
            <person name="Vos R."/>
            <person name="Hasami M.H."/>
            <person name="Devisetty U.K."/>
            <person name="Aguiy J.C."/>
        </authorList>
    </citation>
    <scope>NUCLEOTIDE SEQUENCE [LARGE SCALE GENOMIC DNA]</scope>
    <source>
        <strain evidence="2">JCA_2017</strain>
    </source>
</reference>
<evidence type="ECO:0000256" key="1">
    <source>
        <dbReference type="SAM" id="MobiDB-lite"/>
    </source>
</evidence>
<dbReference type="OrthoDB" id="1664504at2759"/>
<name>A0A371FR94_MUCPR</name>
<accession>A0A371FR94</accession>
<dbReference type="EMBL" id="QJKJ01008076">
    <property type="protein sequence ID" value="RDX80857.1"/>
    <property type="molecule type" value="Genomic_DNA"/>
</dbReference>